<dbReference type="Pfam" id="PF13499">
    <property type="entry name" value="EF-hand_7"/>
    <property type="match status" value="1"/>
</dbReference>
<feature type="domain" description="EF-hand" evidence="2">
    <location>
        <begin position="105"/>
        <end position="139"/>
    </location>
</feature>
<dbReference type="OrthoDB" id="427950at2759"/>
<name>A0A1X7V3T3_AMPQE</name>
<organism evidence="3">
    <name type="scientific">Amphimedon queenslandica</name>
    <name type="common">Sponge</name>
    <dbReference type="NCBI Taxonomy" id="400682"/>
    <lineage>
        <taxon>Eukaryota</taxon>
        <taxon>Metazoa</taxon>
        <taxon>Porifera</taxon>
        <taxon>Demospongiae</taxon>
        <taxon>Heteroscleromorpha</taxon>
        <taxon>Haplosclerida</taxon>
        <taxon>Niphatidae</taxon>
        <taxon>Amphimedon</taxon>
    </lineage>
</organism>
<dbReference type="SUPFAM" id="SSF47473">
    <property type="entry name" value="EF-hand"/>
    <property type="match status" value="1"/>
</dbReference>
<dbReference type="InterPro" id="IPR018247">
    <property type="entry name" value="EF_Hand_1_Ca_BS"/>
</dbReference>
<dbReference type="GO" id="GO:0005509">
    <property type="term" value="F:calcium ion binding"/>
    <property type="evidence" value="ECO:0007669"/>
    <property type="project" value="InterPro"/>
</dbReference>
<dbReference type="SMART" id="SM00054">
    <property type="entry name" value="EFh"/>
    <property type="match status" value="3"/>
</dbReference>
<feature type="domain" description="EF-hand" evidence="2">
    <location>
        <begin position="13"/>
        <end position="48"/>
    </location>
</feature>
<accession>A0A1X7V3T3</accession>
<evidence type="ECO:0000313" key="3">
    <source>
        <dbReference type="EnsemblMetazoa" id="Aqu2.1.34925_001"/>
    </source>
</evidence>
<proteinExistence type="predicted"/>
<reference evidence="3" key="1">
    <citation type="submission" date="2017-05" db="UniProtKB">
        <authorList>
            <consortium name="EnsemblMetazoa"/>
        </authorList>
    </citation>
    <scope>IDENTIFICATION</scope>
</reference>
<feature type="domain" description="EF-hand" evidence="2">
    <location>
        <begin position="140"/>
        <end position="175"/>
    </location>
</feature>
<dbReference type="STRING" id="400682.A0A1X7V3T3"/>
<dbReference type="PROSITE" id="PS00018">
    <property type="entry name" value="EF_HAND_1"/>
    <property type="match status" value="2"/>
</dbReference>
<evidence type="ECO:0000256" key="1">
    <source>
        <dbReference type="ARBA" id="ARBA00022837"/>
    </source>
</evidence>
<dbReference type="InterPro" id="IPR002048">
    <property type="entry name" value="EF_hand_dom"/>
</dbReference>
<dbReference type="Gene3D" id="1.10.238.10">
    <property type="entry name" value="EF-hand"/>
    <property type="match status" value="1"/>
</dbReference>
<dbReference type="InParanoid" id="A0A1X7V3T3"/>
<keyword evidence="1" id="KW-0106">Calcium</keyword>
<dbReference type="EnsemblMetazoa" id="Aqu2.1.34925_001">
    <property type="protein sequence ID" value="Aqu2.1.34925_001"/>
    <property type="gene ID" value="Aqu2.1.34925"/>
</dbReference>
<dbReference type="eggNOG" id="ENOG502RYVV">
    <property type="taxonomic scope" value="Eukaryota"/>
</dbReference>
<sequence>MSAKAEDYLKNKKWVERINGMFVLMDKNKNGFLSEEDWFVTADKLAKTVPDRPEELARVNKVKLEFFAALGVKNGQQVSKDQFVEVIAAFVANQMEARSQGKETLIEKYDNAVFDLVDCNHDGTLSWEEYKAVMVAGGFVTEESARSGFETLDKNKNGKIERKEYIEADVKFWCNLEDSADGLFGAEL</sequence>
<dbReference type="AlphaFoldDB" id="A0A1X7V3T3"/>
<evidence type="ECO:0000259" key="2">
    <source>
        <dbReference type="PROSITE" id="PS50222"/>
    </source>
</evidence>
<protein>
    <recommendedName>
        <fullName evidence="2">EF-hand domain-containing protein</fullName>
    </recommendedName>
</protein>
<dbReference type="InterPro" id="IPR011992">
    <property type="entry name" value="EF-hand-dom_pair"/>
</dbReference>
<dbReference type="PROSITE" id="PS50222">
    <property type="entry name" value="EF_HAND_2"/>
    <property type="match status" value="3"/>
</dbReference>
<dbReference type="OMA" id="WFNPADD"/>